<proteinExistence type="predicted"/>
<protein>
    <submittedName>
        <fullName evidence="1">Uncharacterized protein</fullName>
    </submittedName>
</protein>
<dbReference type="Proteomes" id="UP000216752">
    <property type="component" value="Chromosome"/>
</dbReference>
<evidence type="ECO:0000313" key="1">
    <source>
        <dbReference type="EMBL" id="XFO69026.1"/>
    </source>
</evidence>
<organism evidence="1 2">
    <name type="scientific">Sporomusa silvacetica DSM 10669</name>
    <dbReference type="NCBI Taxonomy" id="1123289"/>
    <lineage>
        <taxon>Bacteria</taxon>
        <taxon>Bacillati</taxon>
        <taxon>Bacillota</taxon>
        <taxon>Negativicutes</taxon>
        <taxon>Selenomonadales</taxon>
        <taxon>Sporomusaceae</taxon>
        <taxon>Sporomusa</taxon>
    </lineage>
</organism>
<evidence type="ECO:0000313" key="2">
    <source>
        <dbReference type="Proteomes" id="UP000216752"/>
    </source>
</evidence>
<sequence>MLQNGSGWHYSSQGKVREYVLEGFVVASTRDDSFYVRMLDCHEYFAEQI</sequence>
<reference evidence="1" key="1">
    <citation type="submission" date="2024-05" db="EMBL/GenBank/DDBJ databases">
        <title>Isolation and characterization of Sporomusa carbonis sp. nov., a carboxydotrophic hydrogenogen in the genus of Sporomusa isolated from a charcoal burning pile.</title>
        <authorList>
            <person name="Boeer T."/>
            <person name="Rosenbaum F."/>
            <person name="Eysell L."/>
            <person name="Mueller V."/>
            <person name="Daniel R."/>
            <person name="Poehlein A."/>
        </authorList>
    </citation>
    <scope>NUCLEOTIDE SEQUENCE [LARGE SCALE GENOMIC DNA]</scope>
    <source>
        <strain evidence="1">DSM 10669</strain>
    </source>
</reference>
<name>A0ABZ3ITH2_9FIRM</name>
<accession>A0ABZ3ITH2</accession>
<gene>
    <name evidence="1" type="ORF">SPSIL_052540</name>
</gene>
<dbReference type="EMBL" id="CP155573">
    <property type="protein sequence ID" value="XFO69026.1"/>
    <property type="molecule type" value="Genomic_DNA"/>
</dbReference>
<keyword evidence="2" id="KW-1185">Reference proteome</keyword>